<gene>
    <name evidence="2" type="ORF">VOI32_00860</name>
</gene>
<dbReference type="RefSeq" id="WP_146174356.1">
    <property type="nucleotide sequence ID" value="NZ_CP015958.1"/>
</dbReference>
<evidence type="ECO:0000256" key="1">
    <source>
        <dbReference type="SAM" id="MobiDB-lite"/>
    </source>
</evidence>
<evidence type="ECO:0000313" key="3">
    <source>
        <dbReference type="Proteomes" id="UP001462961"/>
    </source>
</evidence>
<accession>A0ABV0DS81</accession>
<protein>
    <submittedName>
        <fullName evidence="2">Uncharacterized protein</fullName>
    </submittedName>
</protein>
<sequence>MGYSFTRQQLYELVWTGPISTLAKSLEVSDVGLAKACRRRDIPLPPRGYWAKLHAGRRVTRPPLPPRGPGASDRVTVGSGRPQAYRRDGDDDSAKLEDTLPEPPVYDETLDAVEVRIRQALPSKFRYVRALDNPHPLIARLLREDDERRNAMAKSGYSWDKPRFESRFEQRRLTFLSNLVKLLATVDVYATVRGREARELILQVGCQHVELKVEALQTLRPRKGRVTGRSGEPMAAEVRVARWKHDEAEERLFWSDGDTGRLENQLRDIAVALVLTGERQYRKALQFAFEWDRHDFEERLENARQAREAAEAREREEYVQAERDRVGRLLAQVNAYQQAQQIREYVGKVTALQLDTLGRAFDGDREAWACWALAVADQLDPLPPSANSRQT</sequence>
<reference evidence="2 3" key="1">
    <citation type="submission" date="2024-01" db="EMBL/GenBank/DDBJ databases">
        <title>The diversity of rhizobia nodulating Mimosa spp. in eleven states of Brazil covering several biomes is determined by host plant, location, and edaphic factors.</title>
        <authorList>
            <person name="Rouws L."/>
            <person name="Barauna A."/>
            <person name="Beukes C."/>
            <person name="De Faria S.M."/>
            <person name="Gross E."/>
            <person name="Dos Reis Junior F.B."/>
            <person name="Simon M."/>
            <person name="Maluk M."/>
            <person name="Odee D.W."/>
            <person name="Kenicer G."/>
            <person name="Young J.P.W."/>
            <person name="Reis V.M."/>
            <person name="Zilli J."/>
            <person name="James E.K."/>
        </authorList>
    </citation>
    <scope>NUCLEOTIDE SEQUENCE [LARGE SCALE GENOMIC DNA]</scope>
    <source>
        <strain evidence="2 3">JHI1651</strain>
    </source>
</reference>
<comment type="caution">
    <text evidence="2">The sequence shown here is derived from an EMBL/GenBank/DDBJ whole genome shotgun (WGS) entry which is preliminary data.</text>
</comment>
<proteinExistence type="predicted"/>
<evidence type="ECO:0000313" key="2">
    <source>
        <dbReference type="EMBL" id="MEO1752480.1"/>
    </source>
</evidence>
<keyword evidence="3" id="KW-1185">Reference proteome</keyword>
<feature type="region of interest" description="Disordered" evidence="1">
    <location>
        <begin position="56"/>
        <end position="101"/>
    </location>
</feature>
<dbReference type="EMBL" id="JAYLVJ010000001">
    <property type="protein sequence ID" value="MEO1752480.1"/>
    <property type="molecule type" value="Genomic_DNA"/>
</dbReference>
<feature type="compositionally biased region" description="Basic and acidic residues" evidence="1">
    <location>
        <begin position="85"/>
        <end position="98"/>
    </location>
</feature>
<name>A0ABV0DS81_9BURK</name>
<dbReference type="Proteomes" id="UP001462961">
    <property type="component" value="Unassembled WGS sequence"/>
</dbReference>
<organism evidence="2 3">
    <name type="scientific">Paraburkholderia caribensis</name>
    <dbReference type="NCBI Taxonomy" id="75105"/>
    <lineage>
        <taxon>Bacteria</taxon>
        <taxon>Pseudomonadati</taxon>
        <taxon>Pseudomonadota</taxon>
        <taxon>Betaproteobacteria</taxon>
        <taxon>Burkholderiales</taxon>
        <taxon>Burkholderiaceae</taxon>
        <taxon>Paraburkholderia</taxon>
    </lineage>
</organism>